<protein>
    <submittedName>
        <fullName evidence="1">Uncharacterized protein</fullName>
    </submittedName>
</protein>
<proteinExistence type="predicted"/>
<dbReference type="EMBL" id="AWUE01003345">
    <property type="protein sequence ID" value="OMP13761.1"/>
    <property type="molecule type" value="Genomic_DNA"/>
</dbReference>
<gene>
    <name evidence="1" type="ORF">COLO4_01003</name>
</gene>
<evidence type="ECO:0000313" key="1">
    <source>
        <dbReference type="EMBL" id="OMP13761.1"/>
    </source>
</evidence>
<dbReference type="Proteomes" id="UP000187203">
    <property type="component" value="Unassembled WGS sequence"/>
</dbReference>
<organism evidence="1 2">
    <name type="scientific">Corchorus olitorius</name>
    <dbReference type="NCBI Taxonomy" id="93759"/>
    <lineage>
        <taxon>Eukaryota</taxon>
        <taxon>Viridiplantae</taxon>
        <taxon>Streptophyta</taxon>
        <taxon>Embryophyta</taxon>
        <taxon>Tracheophyta</taxon>
        <taxon>Spermatophyta</taxon>
        <taxon>Magnoliopsida</taxon>
        <taxon>eudicotyledons</taxon>
        <taxon>Gunneridae</taxon>
        <taxon>Pentapetalae</taxon>
        <taxon>rosids</taxon>
        <taxon>malvids</taxon>
        <taxon>Malvales</taxon>
        <taxon>Malvaceae</taxon>
        <taxon>Grewioideae</taxon>
        <taxon>Apeibeae</taxon>
        <taxon>Corchorus</taxon>
    </lineage>
</organism>
<dbReference type="AlphaFoldDB" id="A0A1R3L352"/>
<name>A0A1R3L352_9ROSI</name>
<reference evidence="2" key="1">
    <citation type="submission" date="2013-09" db="EMBL/GenBank/DDBJ databases">
        <title>Corchorus olitorius genome sequencing.</title>
        <authorList>
            <person name="Alam M."/>
            <person name="Haque M.S."/>
            <person name="Islam M.S."/>
            <person name="Emdad E.M."/>
            <person name="Islam M.M."/>
            <person name="Ahmed B."/>
            <person name="Halim A."/>
            <person name="Hossen Q.M.M."/>
            <person name="Hossain M.Z."/>
            <person name="Ahmed R."/>
            <person name="Khan M.M."/>
            <person name="Islam R."/>
            <person name="Rashid M.M."/>
            <person name="Khan S.A."/>
            <person name="Rahman M.S."/>
            <person name="Alam M."/>
            <person name="Yahiya A.S."/>
            <person name="Khan M.S."/>
            <person name="Azam M.S."/>
            <person name="Haque T."/>
            <person name="Lashkar M.Z.H."/>
            <person name="Akhand A.I."/>
            <person name="Morshed G."/>
            <person name="Roy S."/>
            <person name="Uddin K.S."/>
            <person name="Rabeya T."/>
            <person name="Hossain A.S."/>
            <person name="Chowdhury A."/>
            <person name="Snigdha A.R."/>
            <person name="Mortoza M.S."/>
            <person name="Matin S.A."/>
            <person name="Hoque S.M.E."/>
            <person name="Islam M.K."/>
            <person name="Roy D.K."/>
            <person name="Haider R."/>
            <person name="Moosa M.M."/>
            <person name="Elias S.M."/>
            <person name="Hasan A.M."/>
            <person name="Jahan S."/>
            <person name="Shafiuddin M."/>
            <person name="Mahmood N."/>
            <person name="Shommy N.S."/>
        </authorList>
    </citation>
    <scope>NUCLEOTIDE SEQUENCE [LARGE SCALE GENOMIC DNA]</scope>
    <source>
        <strain evidence="2">cv. O-4</strain>
    </source>
</reference>
<evidence type="ECO:0000313" key="2">
    <source>
        <dbReference type="Proteomes" id="UP000187203"/>
    </source>
</evidence>
<sequence length="163" mass="18003">MLASSIRPIISRLPFNLFLSGPPRKAKEMGSGLAATASARVNPLSLRYISRTVFQLSNSGRPGSLFGVRKVPKIRSCIRYERRHQYETADIDGCKSVSFQNCSARHPRSWCAFLGQNVNLDWISFAKESAVSFSGSKSIAYTTCESIAAVKEGFKRFAVLCSK</sequence>
<keyword evidence="2" id="KW-1185">Reference proteome</keyword>
<comment type="caution">
    <text evidence="1">The sequence shown here is derived from an EMBL/GenBank/DDBJ whole genome shotgun (WGS) entry which is preliminary data.</text>
</comment>
<accession>A0A1R3L352</accession>